<gene>
    <name evidence="2" type="ORF">KFZ77_14910</name>
</gene>
<dbReference type="EMBL" id="CP074352">
    <property type="protein sequence ID" value="UYU31124.1"/>
    <property type="molecule type" value="Genomic_DNA"/>
</dbReference>
<evidence type="ECO:0000313" key="2">
    <source>
        <dbReference type="EMBL" id="UYU31124.1"/>
    </source>
</evidence>
<dbReference type="RefSeq" id="WP_264384628.1">
    <property type="nucleotide sequence ID" value="NZ_CP074352.1"/>
</dbReference>
<reference evidence="2 3" key="1">
    <citation type="submission" date="2021-05" db="EMBL/GenBank/DDBJ databases">
        <title>Isolation, identification, and the growth promoting effects of Pantoea dispersa strain YSD J2 from the aboveground leaves of Cyperus esculentus L.Var. Sativus.</title>
        <authorList>
            <person name="Wang S."/>
            <person name="Tang X.M."/>
            <person name="Huang Y.N."/>
        </authorList>
    </citation>
    <scope>NUCLEOTIDE SEQUENCE [LARGE SCALE GENOMIC DNA]</scope>
    <source>
        <strain evidence="3">YSD YN2</strain>
    </source>
</reference>
<name>A0ABY6JEI6_9ENTR</name>
<dbReference type="Pfam" id="PF18737">
    <property type="entry name" value="HEPN_MAE_28990"/>
    <property type="match status" value="1"/>
</dbReference>
<feature type="domain" description="MAE-28990/MAE-18760-like HEPN" evidence="1">
    <location>
        <begin position="5"/>
        <end position="223"/>
    </location>
</feature>
<keyword evidence="3" id="KW-1185">Reference proteome</keyword>
<organism evidence="2 3">
    <name type="scientific">Siccibacter colletis</name>
    <dbReference type="NCBI Taxonomy" id="1505757"/>
    <lineage>
        <taxon>Bacteria</taxon>
        <taxon>Pseudomonadati</taxon>
        <taxon>Pseudomonadota</taxon>
        <taxon>Gammaproteobacteria</taxon>
        <taxon>Enterobacterales</taxon>
        <taxon>Enterobacteriaceae</taxon>
        <taxon>Siccibacter</taxon>
    </lineage>
</organism>
<evidence type="ECO:0000313" key="3">
    <source>
        <dbReference type="Proteomes" id="UP001156318"/>
    </source>
</evidence>
<proteinExistence type="predicted"/>
<dbReference type="InterPro" id="IPR040788">
    <property type="entry name" value="HEPN_MAE_28990"/>
</dbReference>
<sequence length="226" mass="25645">MESFREDFDIRSGEILAYLDLLRFIEHAGSELVSTEDPKNKFNITSESRKTLKGAVYILLYNLIESTMREAICFIHDSLHDKNVQFDNLKKNLRIEIVKRLKSDSVGVENFINGLTKGISCGISYGSFNKKKLFSGNIDRDEIKEKATIYGFSTSSDYIHTKHGEKLSTIKQHRNDLAHGNVSFSEIGKNVSYQDLENVSLEVIAYLDAIATNIEDYIHSDGYLTS</sequence>
<evidence type="ECO:0000259" key="1">
    <source>
        <dbReference type="Pfam" id="PF18737"/>
    </source>
</evidence>
<dbReference type="Proteomes" id="UP001156318">
    <property type="component" value="Chromosome"/>
</dbReference>
<protein>
    <recommendedName>
        <fullName evidence="1">MAE-28990/MAE-18760-like HEPN domain-containing protein</fullName>
    </recommendedName>
</protein>
<accession>A0ABY6JEI6</accession>